<organism evidence="6 7">
    <name type="scientific">Stieleria varia</name>
    <dbReference type="NCBI Taxonomy" id="2528005"/>
    <lineage>
        <taxon>Bacteria</taxon>
        <taxon>Pseudomonadati</taxon>
        <taxon>Planctomycetota</taxon>
        <taxon>Planctomycetia</taxon>
        <taxon>Pirellulales</taxon>
        <taxon>Pirellulaceae</taxon>
        <taxon>Stieleria</taxon>
    </lineage>
</organism>
<proteinExistence type="predicted"/>
<evidence type="ECO:0000256" key="2">
    <source>
        <dbReference type="ARBA" id="ARBA00022692"/>
    </source>
</evidence>
<sequence>MSNFSAIERYSEAELDNDRPEPEPIRMPPKLRWALVIGALGGFACFAYQRDFVTATFIAVTGLSALSGFRVGVARLFSCVLGFALAYRFAPGLGTTYEYQFSRVLETSGLTNRFLSIAVIGIVISALVCFLSHKIITRFMERRRNWAVADRYVGCITGLGQAAFATLLLLGGILYLEPMMPTQADGVEPNAANRWVVNLADNTRTSKVGPIVKQYNPFEYFDVLRQVGTTQKAVRVLSDPQNLRRMIDDPSIRQLQEEPEFQLAMQNLLADPEIKEILQSGQPIDRATALRLMSNPAIKDMVDQKDFMKRAKQLLMNQIESMDRNRPAA</sequence>
<name>A0A5C5ZWC4_9BACT</name>
<keyword evidence="2 5" id="KW-0812">Transmembrane</keyword>
<feature type="transmembrane region" description="Helical" evidence="5">
    <location>
        <begin position="152"/>
        <end position="176"/>
    </location>
</feature>
<keyword evidence="7" id="KW-1185">Reference proteome</keyword>
<evidence type="ECO:0000256" key="5">
    <source>
        <dbReference type="SAM" id="Phobius"/>
    </source>
</evidence>
<protein>
    <submittedName>
        <fullName evidence="6">Colicin V production protein</fullName>
    </submittedName>
</protein>
<dbReference type="InterPro" id="IPR003825">
    <property type="entry name" value="Colicin-V_CvpA"/>
</dbReference>
<dbReference type="AlphaFoldDB" id="A0A5C5ZWC4"/>
<feature type="transmembrane region" description="Helical" evidence="5">
    <location>
        <begin position="110"/>
        <end position="131"/>
    </location>
</feature>
<dbReference type="EMBL" id="SJPN01000017">
    <property type="protein sequence ID" value="TWT91291.1"/>
    <property type="molecule type" value="Genomic_DNA"/>
</dbReference>
<comment type="subcellular location">
    <subcellularLocation>
        <location evidence="1">Membrane</location>
        <topology evidence="1">Multi-pass membrane protein</topology>
    </subcellularLocation>
</comment>
<evidence type="ECO:0000256" key="4">
    <source>
        <dbReference type="ARBA" id="ARBA00023136"/>
    </source>
</evidence>
<gene>
    <name evidence="6" type="ORF">Pla52n_66250</name>
</gene>
<feature type="transmembrane region" description="Helical" evidence="5">
    <location>
        <begin position="31"/>
        <end position="48"/>
    </location>
</feature>
<dbReference type="Proteomes" id="UP000320176">
    <property type="component" value="Unassembled WGS sequence"/>
</dbReference>
<keyword evidence="3 5" id="KW-1133">Transmembrane helix</keyword>
<comment type="caution">
    <text evidence="6">The sequence shown here is derived from an EMBL/GenBank/DDBJ whole genome shotgun (WGS) entry which is preliminary data.</text>
</comment>
<evidence type="ECO:0000256" key="3">
    <source>
        <dbReference type="ARBA" id="ARBA00022989"/>
    </source>
</evidence>
<dbReference type="RefSeq" id="WP_197455115.1">
    <property type="nucleotide sequence ID" value="NZ_CP151726.1"/>
</dbReference>
<dbReference type="Pfam" id="PF02674">
    <property type="entry name" value="Colicin_V"/>
    <property type="match status" value="1"/>
</dbReference>
<feature type="transmembrane region" description="Helical" evidence="5">
    <location>
        <begin position="69"/>
        <end position="90"/>
    </location>
</feature>
<accession>A0A5C5ZWC4</accession>
<evidence type="ECO:0000313" key="6">
    <source>
        <dbReference type="EMBL" id="TWT91291.1"/>
    </source>
</evidence>
<reference evidence="6 7" key="1">
    <citation type="submission" date="2019-02" db="EMBL/GenBank/DDBJ databases">
        <title>Deep-cultivation of Planctomycetes and their phenomic and genomic characterization uncovers novel biology.</title>
        <authorList>
            <person name="Wiegand S."/>
            <person name="Jogler M."/>
            <person name="Boedeker C."/>
            <person name="Pinto D."/>
            <person name="Vollmers J."/>
            <person name="Rivas-Marin E."/>
            <person name="Kohn T."/>
            <person name="Peeters S.H."/>
            <person name="Heuer A."/>
            <person name="Rast P."/>
            <person name="Oberbeckmann S."/>
            <person name="Bunk B."/>
            <person name="Jeske O."/>
            <person name="Meyerdierks A."/>
            <person name="Storesund J.E."/>
            <person name="Kallscheuer N."/>
            <person name="Luecker S."/>
            <person name="Lage O.M."/>
            <person name="Pohl T."/>
            <person name="Merkel B.J."/>
            <person name="Hornburger P."/>
            <person name="Mueller R.-W."/>
            <person name="Bruemmer F."/>
            <person name="Labrenz M."/>
            <person name="Spormann A.M."/>
            <person name="Op Den Camp H."/>
            <person name="Overmann J."/>
            <person name="Amann R."/>
            <person name="Jetten M.S.M."/>
            <person name="Mascher T."/>
            <person name="Medema M.H."/>
            <person name="Devos D.P."/>
            <person name="Kaster A.-K."/>
            <person name="Ovreas L."/>
            <person name="Rohde M."/>
            <person name="Galperin M.Y."/>
            <person name="Jogler C."/>
        </authorList>
    </citation>
    <scope>NUCLEOTIDE SEQUENCE [LARGE SCALE GENOMIC DNA]</scope>
    <source>
        <strain evidence="6 7">Pla52n</strain>
    </source>
</reference>
<dbReference type="GO" id="GO:0016020">
    <property type="term" value="C:membrane"/>
    <property type="evidence" value="ECO:0007669"/>
    <property type="project" value="UniProtKB-SubCell"/>
</dbReference>
<keyword evidence="4 5" id="KW-0472">Membrane</keyword>
<evidence type="ECO:0000256" key="1">
    <source>
        <dbReference type="ARBA" id="ARBA00004141"/>
    </source>
</evidence>
<dbReference type="GO" id="GO:0009403">
    <property type="term" value="P:toxin biosynthetic process"/>
    <property type="evidence" value="ECO:0007669"/>
    <property type="project" value="InterPro"/>
</dbReference>
<evidence type="ECO:0000313" key="7">
    <source>
        <dbReference type="Proteomes" id="UP000320176"/>
    </source>
</evidence>